<reference evidence="2" key="1">
    <citation type="submission" date="2016-11" db="UniProtKB">
        <authorList>
            <consortium name="WormBaseParasite"/>
        </authorList>
    </citation>
    <scope>IDENTIFICATION</scope>
</reference>
<organism evidence="1 2">
    <name type="scientific">Steinernema glaseri</name>
    <dbReference type="NCBI Taxonomy" id="37863"/>
    <lineage>
        <taxon>Eukaryota</taxon>
        <taxon>Metazoa</taxon>
        <taxon>Ecdysozoa</taxon>
        <taxon>Nematoda</taxon>
        <taxon>Chromadorea</taxon>
        <taxon>Rhabditida</taxon>
        <taxon>Tylenchina</taxon>
        <taxon>Panagrolaimomorpha</taxon>
        <taxon>Strongyloidoidea</taxon>
        <taxon>Steinernematidae</taxon>
        <taxon>Steinernema</taxon>
    </lineage>
</organism>
<protein>
    <submittedName>
        <fullName evidence="2">Uncharacterized protein</fullName>
    </submittedName>
</protein>
<dbReference type="AlphaFoldDB" id="A0A1I7Z8B1"/>
<proteinExistence type="predicted"/>
<evidence type="ECO:0000313" key="1">
    <source>
        <dbReference type="Proteomes" id="UP000095287"/>
    </source>
</evidence>
<dbReference type="WBParaSite" id="L893_g23862.t1">
    <property type="protein sequence ID" value="L893_g23862.t1"/>
    <property type="gene ID" value="L893_g23862"/>
</dbReference>
<sequence>MESVPFVFCSAVARHLLQTDRRHFDVLASFLQTADSRTICTWKAAFFSRARNEVTRRSKSVRETVAKKNACIIKLEEIRRNLNVKDLYCAVVDLVQSMISFRKELIFKHALTIFLLSILHCTK</sequence>
<keyword evidence="1" id="KW-1185">Reference proteome</keyword>
<evidence type="ECO:0000313" key="2">
    <source>
        <dbReference type="WBParaSite" id="L893_g23862.t1"/>
    </source>
</evidence>
<name>A0A1I7Z8B1_9BILA</name>
<accession>A0A1I7Z8B1</accession>
<dbReference type="Proteomes" id="UP000095287">
    <property type="component" value="Unplaced"/>
</dbReference>